<dbReference type="EnsemblMetazoa" id="G16892.1">
    <property type="protein sequence ID" value="G16892.1:cds"/>
    <property type="gene ID" value="G16892"/>
</dbReference>
<dbReference type="SMART" id="SM00829">
    <property type="entry name" value="PKS_ER"/>
    <property type="match status" value="1"/>
</dbReference>
<proteinExistence type="predicted"/>
<organism evidence="4 5">
    <name type="scientific">Magallana gigas</name>
    <name type="common">Pacific oyster</name>
    <name type="synonym">Crassostrea gigas</name>
    <dbReference type="NCBI Taxonomy" id="29159"/>
    <lineage>
        <taxon>Eukaryota</taxon>
        <taxon>Metazoa</taxon>
        <taxon>Spiralia</taxon>
        <taxon>Lophotrochozoa</taxon>
        <taxon>Mollusca</taxon>
        <taxon>Bivalvia</taxon>
        <taxon>Autobranchia</taxon>
        <taxon>Pteriomorphia</taxon>
        <taxon>Ostreida</taxon>
        <taxon>Ostreoidea</taxon>
        <taxon>Ostreidae</taxon>
        <taxon>Magallana</taxon>
    </lineage>
</organism>
<dbReference type="GO" id="GO:0003960">
    <property type="term" value="F:quinone reductase (NADPH) activity"/>
    <property type="evidence" value="ECO:0007669"/>
    <property type="project" value="TreeGrafter"/>
</dbReference>
<dbReference type="InterPro" id="IPR036291">
    <property type="entry name" value="NAD(P)-bd_dom_sf"/>
</dbReference>
<dbReference type="InterPro" id="IPR014189">
    <property type="entry name" value="Quinone_OxRdtase_PIG3"/>
</dbReference>
<dbReference type="Gene3D" id="3.40.50.720">
    <property type="entry name" value="NAD(P)-binding Rossmann-like Domain"/>
    <property type="match status" value="1"/>
</dbReference>
<dbReference type="InterPro" id="IPR020843">
    <property type="entry name" value="ER"/>
</dbReference>
<keyword evidence="5" id="KW-1185">Reference proteome</keyword>
<dbReference type="Pfam" id="PF08240">
    <property type="entry name" value="ADH_N"/>
    <property type="match status" value="1"/>
</dbReference>
<reference evidence="4" key="1">
    <citation type="submission" date="2022-08" db="UniProtKB">
        <authorList>
            <consortium name="EnsemblMetazoa"/>
        </authorList>
    </citation>
    <scope>IDENTIFICATION</scope>
    <source>
        <strain evidence="4">05x7-T-G4-1.051#20</strain>
    </source>
</reference>
<dbReference type="Pfam" id="PF00107">
    <property type="entry name" value="ADH_zinc_N"/>
    <property type="match status" value="1"/>
</dbReference>
<dbReference type="InterPro" id="IPR013149">
    <property type="entry name" value="ADH-like_C"/>
</dbReference>
<evidence type="ECO:0000313" key="4">
    <source>
        <dbReference type="EnsemblMetazoa" id="G16892.1:cds"/>
    </source>
</evidence>
<keyword evidence="2" id="KW-0560">Oxidoreductase</keyword>
<dbReference type="Proteomes" id="UP000005408">
    <property type="component" value="Unassembled WGS sequence"/>
</dbReference>
<accession>A0A8W8J1Z4</accession>
<feature type="domain" description="Enoyl reductase (ER)" evidence="3">
    <location>
        <begin position="41"/>
        <end position="357"/>
    </location>
</feature>
<dbReference type="PANTHER" id="PTHR48106:SF18">
    <property type="entry name" value="QUINONE OXIDOREDUCTASE PIG3"/>
    <property type="match status" value="1"/>
</dbReference>
<dbReference type="SUPFAM" id="SSF50129">
    <property type="entry name" value="GroES-like"/>
    <property type="match status" value="1"/>
</dbReference>
<dbReference type="CDD" id="cd05276">
    <property type="entry name" value="p53_inducible_oxidoreductase"/>
    <property type="match status" value="1"/>
</dbReference>
<dbReference type="InterPro" id="IPR013154">
    <property type="entry name" value="ADH-like_N"/>
</dbReference>
<dbReference type="SUPFAM" id="SSF51735">
    <property type="entry name" value="NAD(P)-binding Rossmann-fold domains"/>
    <property type="match status" value="1"/>
</dbReference>
<keyword evidence="1" id="KW-0521">NADP</keyword>
<dbReference type="GO" id="GO:0070402">
    <property type="term" value="F:NADPH binding"/>
    <property type="evidence" value="ECO:0007669"/>
    <property type="project" value="TreeGrafter"/>
</dbReference>
<evidence type="ECO:0000256" key="1">
    <source>
        <dbReference type="ARBA" id="ARBA00022857"/>
    </source>
</evidence>
<dbReference type="PANTHER" id="PTHR48106">
    <property type="entry name" value="QUINONE OXIDOREDUCTASE PIG3-RELATED"/>
    <property type="match status" value="1"/>
</dbReference>
<sequence>MFHFSRFRNTSALLYLHITTTVFRCVSTMSGTMRAVNFEPGGPENLRIGSVPVPKLREKEVLLKVYATAINRADTLQRKGLYPPPPGESDILGLEAVGIVEKLGSGCVKTWKIGDRVMALLPGGGNAEFVASREELLMPVPDNMEFNQAAAIPEVWLTAFQLLFLVGKVKKNDTVLIHAGGSGVGTAAVQLCRQFGARTIVVAGSQEKIDFAKSLGAEEGFNYKESMFEPKVLQHTDGKGVDLILDCVGGSFFSQNINSIATEGTWVVYGLMGGRTIDTGDHLGKILQKRITIVGSTLRTRSIQYKESLIADFTQRALPHFSSGEFRPIIDTTLPLDSIQEAHTLMESNKTTGKIVLQRKGDSREEEIGEDITVLKF</sequence>
<dbReference type="AlphaFoldDB" id="A0A8W8J1Z4"/>
<dbReference type="GO" id="GO:0048038">
    <property type="term" value="F:quinone binding"/>
    <property type="evidence" value="ECO:0007669"/>
    <property type="project" value="TreeGrafter"/>
</dbReference>
<dbReference type="InterPro" id="IPR011032">
    <property type="entry name" value="GroES-like_sf"/>
</dbReference>
<dbReference type="Gene3D" id="3.90.180.10">
    <property type="entry name" value="Medium-chain alcohol dehydrogenases, catalytic domain"/>
    <property type="match status" value="1"/>
</dbReference>
<name>A0A8W8J1Z4_MAGGI</name>
<evidence type="ECO:0000313" key="5">
    <source>
        <dbReference type="Proteomes" id="UP000005408"/>
    </source>
</evidence>
<protein>
    <recommendedName>
        <fullName evidence="3">Enoyl reductase (ER) domain-containing protein</fullName>
    </recommendedName>
</protein>
<evidence type="ECO:0000256" key="2">
    <source>
        <dbReference type="ARBA" id="ARBA00023002"/>
    </source>
</evidence>
<evidence type="ECO:0000259" key="3">
    <source>
        <dbReference type="SMART" id="SM00829"/>
    </source>
</evidence>
<dbReference type="NCBIfam" id="TIGR02824">
    <property type="entry name" value="quinone_pig3"/>
    <property type="match status" value="1"/>
</dbReference>